<dbReference type="AlphaFoldDB" id="A0A402ADJ2"/>
<name>A0A402ADJ2_9CHLR</name>
<feature type="transmembrane region" description="Helical" evidence="1">
    <location>
        <begin position="72"/>
        <end position="95"/>
    </location>
</feature>
<keyword evidence="1" id="KW-0472">Membrane</keyword>
<keyword evidence="1" id="KW-1133">Transmembrane helix</keyword>
<evidence type="ECO:0000313" key="2">
    <source>
        <dbReference type="EMBL" id="GCE17177.1"/>
    </source>
</evidence>
<evidence type="ECO:0000313" key="3">
    <source>
        <dbReference type="Proteomes" id="UP000287188"/>
    </source>
</evidence>
<accession>A0A402ADJ2</accession>
<dbReference type="EMBL" id="BIFS01000001">
    <property type="protein sequence ID" value="GCE17177.1"/>
    <property type="molecule type" value="Genomic_DNA"/>
</dbReference>
<dbReference type="OrthoDB" id="9881234at2"/>
<gene>
    <name evidence="2" type="ORF">KDK_09770</name>
</gene>
<reference evidence="3" key="1">
    <citation type="submission" date="2018-12" db="EMBL/GenBank/DDBJ databases">
        <title>Tengunoibacter tsumagoiensis gen. nov., sp. nov., Dictyobacter kobayashii sp. nov., D. alpinus sp. nov., and D. joshuensis sp. nov. and description of Dictyobacteraceae fam. nov. within the order Ktedonobacterales isolated from Tengu-no-mugimeshi.</title>
        <authorList>
            <person name="Wang C.M."/>
            <person name="Zheng Y."/>
            <person name="Sakai Y."/>
            <person name="Toyoda A."/>
            <person name="Minakuchi Y."/>
            <person name="Abe K."/>
            <person name="Yokota A."/>
            <person name="Yabe S."/>
        </authorList>
    </citation>
    <scope>NUCLEOTIDE SEQUENCE [LARGE SCALE GENOMIC DNA]</scope>
    <source>
        <strain evidence="3">Uno11</strain>
    </source>
</reference>
<dbReference type="Proteomes" id="UP000287188">
    <property type="component" value="Unassembled WGS sequence"/>
</dbReference>
<comment type="caution">
    <text evidence="2">The sequence shown here is derived from an EMBL/GenBank/DDBJ whole genome shotgun (WGS) entry which is preliminary data.</text>
</comment>
<sequence length="151" mass="16677">MMQQVPGEEPEHQWQQGYRTYSTDSSYAGRTADQKLSDESDEQFADLLVRKIKDQLKDELRSNHDKTLGYRLALAIVSICILVPIFIAFVVALVLGLSGGATIGLTWSLIAICIAISVVNANFNRIASGRSYEGTSWNSGQRPKDKTDKPA</sequence>
<keyword evidence="1" id="KW-0812">Transmembrane</keyword>
<keyword evidence="3" id="KW-1185">Reference proteome</keyword>
<evidence type="ECO:0000256" key="1">
    <source>
        <dbReference type="SAM" id="Phobius"/>
    </source>
</evidence>
<proteinExistence type="predicted"/>
<organism evidence="2 3">
    <name type="scientific">Dictyobacter kobayashii</name>
    <dbReference type="NCBI Taxonomy" id="2014872"/>
    <lineage>
        <taxon>Bacteria</taxon>
        <taxon>Bacillati</taxon>
        <taxon>Chloroflexota</taxon>
        <taxon>Ktedonobacteria</taxon>
        <taxon>Ktedonobacterales</taxon>
        <taxon>Dictyobacteraceae</taxon>
        <taxon>Dictyobacter</taxon>
    </lineage>
</organism>
<protein>
    <submittedName>
        <fullName evidence="2">Uncharacterized protein</fullName>
    </submittedName>
</protein>
<dbReference type="RefSeq" id="WP_126548910.1">
    <property type="nucleotide sequence ID" value="NZ_BIFS01000001.1"/>
</dbReference>
<feature type="transmembrane region" description="Helical" evidence="1">
    <location>
        <begin position="101"/>
        <end position="123"/>
    </location>
</feature>